<reference evidence="1" key="1">
    <citation type="submission" date="2023-01" db="EMBL/GenBank/DDBJ databases">
        <title>Complete genome sequence of Planctobacterium marinum strain Dej080120_11.</title>
        <authorList>
            <person name="Ueki S."/>
            <person name="Maruyama F."/>
        </authorList>
    </citation>
    <scope>NUCLEOTIDE SEQUENCE</scope>
    <source>
        <strain evidence="1">Dej080120_11</strain>
    </source>
</reference>
<dbReference type="RefSeq" id="WP_338293125.1">
    <property type="nucleotide sequence ID" value="NZ_AP027272.1"/>
</dbReference>
<keyword evidence="2" id="KW-1185">Reference proteome</keyword>
<dbReference type="Proteomes" id="UP001333710">
    <property type="component" value="Chromosome"/>
</dbReference>
<dbReference type="EMBL" id="AP027272">
    <property type="protein sequence ID" value="BDX07136.1"/>
    <property type="molecule type" value="Genomic_DNA"/>
</dbReference>
<evidence type="ECO:0000313" key="1">
    <source>
        <dbReference type="EMBL" id="BDX07136.1"/>
    </source>
</evidence>
<evidence type="ECO:0000313" key="2">
    <source>
        <dbReference type="Proteomes" id="UP001333710"/>
    </source>
</evidence>
<dbReference type="AlphaFoldDB" id="A0AA48HLS6"/>
<accession>A0AA48HLS6</accession>
<name>A0AA48HLS6_9ALTE</name>
<gene>
    <name evidence="1" type="ORF">MACH26_26570</name>
</gene>
<organism evidence="1 2">
    <name type="scientific">Planctobacterium marinum</name>
    <dbReference type="NCBI Taxonomy" id="1631968"/>
    <lineage>
        <taxon>Bacteria</taxon>
        <taxon>Pseudomonadati</taxon>
        <taxon>Pseudomonadota</taxon>
        <taxon>Gammaproteobacteria</taxon>
        <taxon>Alteromonadales</taxon>
        <taxon>Alteromonadaceae</taxon>
        <taxon>Planctobacterium</taxon>
    </lineage>
</organism>
<dbReference type="KEGG" id="pmaw:MACH26_26570"/>
<dbReference type="InterPro" id="IPR019239">
    <property type="entry name" value="VapB_antitoxin"/>
</dbReference>
<protein>
    <recommendedName>
        <fullName evidence="3">DUF2191 domain-containing protein</fullName>
    </recommendedName>
</protein>
<sequence length="63" mass="6987">MRTIITIEDELFEQAAQFCPPGSDKASVIREAMQTFVRLKAAKRLATLGGANPEIEDIPRRKG</sequence>
<evidence type="ECO:0008006" key="3">
    <source>
        <dbReference type="Google" id="ProtNLM"/>
    </source>
</evidence>
<dbReference type="Pfam" id="PF09957">
    <property type="entry name" value="VapB_antitoxin"/>
    <property type="match status" value="1"/>
</dbReference>
<proteinExistence type="predicted"/>